<name>A0AAX0B5X5_CLOBE</name>
<evidence type="ECO:0000256" key="1">
    <source>
        <dbReference type="SAM" id="Phobius"/>
    </source>
</evidence>
<feature type="transmembrane region" description="Helical" evidence="1">
    <location>
        <begin position="33"/>
        <end position="52"/>
    </location>
</feature>
<reference evidence="2" key="1">
    <citation type="submission" date="2020-05" db="EMBL/GenBank/DDBJ databases">
        <authorList>
            <person name="Brown S."/>
            <person name="Huntemann M."/>
            <person name="Clum A."/>
            <person name="Spunde A."/>
            <person name="Palaniappan K."/>
            <person name="Ritter S."/>
            <person name="Mikhailova N."/>
            <person name="Chen I.-M."/>
            <person name="Stamatis D."/>
            <person name="Reddy T."/>
            <person name="O'Malley R."/>
            <person name="Daum C."/>
            <person name="Shapiro N."/>
            <person name="Ivanova N."/>
            <person name="Kyrpides N."/>
            <person name="Woyke T."/>
        </authorList>
    </citation>
    <scope>NUCLEOTIDE SEQUENCE</scope>
    <source>
        <strain evidence="2">DJ080</strain>
    </source>
</reference>
<sequence>MTNQIEMMSKEEWKKSTKVKTNNKKKYKSIRNIVLVFIFCIGILGSIFMNYGKIMMGVTRMKAIKYSEKEVEKYLSSPSTAKFPSFIFNSEDIKSELYSEDSEGTTWVVGGYVDSQNYMGAMVRKTWAVGIKFYNGGEKYDILSVDVK</sequence>
<keyword evidence="1" id="KW-1133">Transmembrane helix</keyword>
<gene>
    <name evidence="2" type="ORF">B0H41_003682</name>
</gene>
<dbReference type="RefSeq" id="WP_173711372.1">
    <property type="nucleotide sequence ID" value="NZ_JABSWW010000001.1"/>
</dbReference>
<accession>A0AAX0B5X5</accession>
<dbReference type="Proteomes" id="UP001193748">
    <property type="component" value="Unassembled WGS sequence"/>
</dbReference>
<comment type="caution">
    <text evidence="2">The sequence shown here is derived from an EMBL/GenBank/DDBJ whole genome shotgun (WGS) entry which is preliminary data.</text>
</comment>
<dbReference type="AlphaFoldDB" id="A0AAX0B5X5"/>
<evidence type="ECO:0000313" key="2">
    <source>
        <dbReference type="EMBL" id="NRT90003.1"/>
    </source>
</evidence>
<keyword evidence="1" id="KW-0472">Membrane</keyword>
<protein>
    <submittedName>
        <fullName evidence="2">Uncharacterized protein</fullName>
    </submittedName>
</protein>
<proteinExistence type="predicted"/>
<reference evidence="2" key="2">
    <citation type="journal article" date="2022" name="Nat. Biotechnol.">
        <title>Carbon-negative production of acetone and isopropanol by gas fermentation at industrial pilot scale.</title>
        <authorList>
            <person name="Liew F.E."/>
            <person name="Nogle R."/>
            <person name="Abdalla T."/>
            <person name="Rasor B.J."/>
            <person name="Canter C."/>
            <person name="Jensen R.O."/>
            <person name="Wang L."/>
            <person name="Strutz J."/>
            <person name="Chirania P."/>
            <person name="De Tissera S."/>
            <person name="Mueller A.P."/>
            <person name="Ruan Z."/>
            <person name="Gao A."/>
            <person name="Tran L."/>
            <person name="Engle N.L."/>
            <person name="Bromley J.C."/>
            <person name="Daniell J."/>
            <person name="Conrado R."/>
            <person name="Tschaplinski T.J."/>
            <person name="Giannone R.J."/>
            <person name="Hettich R.L."/>
            <person name="Karim A.S."/>
            <person name="Simpson S.D."/>
            <person name="Brown S.D."/>
            <person name="Leang C."/>
            <person name="Jewett M.C."/>
            <person name="Kopke M."/>
        </authorList>
    </citation>
    <scope>NUCLEOTIDE SEQUENCE</scope>
    <source>
        <strain evidence="2">DJ080</strain>
    </source>
</reference>
<keyword evidence="1" id="KW-0812">Transmembrane</keyword>
<evidence type="ECO:0000313" key="3">
    <source>
        <dbReference type="Proteomes" id="UP001193748"/>
    </source>
</evidence>
<organism evidence="2 3">
    <name type="scientific">Clostridium beijerinckii</name>
    <name type="common">Clostridium MP</name>
    <dbReference type="NCBI Taxonomy" id="1520"/>
    <lineage>
        <taxon>Bacteria</taxon>
        <taxon>Bacillati</taxon>
        <taxon>Bacillota</taxon>
        <taxon>Clostridia</taxon>
        <taxon>Eubacteriales</taxon>
        <taxon>Clostridiaceae</taxon>
        <taxon>Clostridium</taxon>
    </lineage>
</organism>
<dbReference type="EMBL" id="JABSWW010000001">
    <property type="protein sequence ID" value="NRT90003.1"/>
    <property type="molecule type" value="Genomic_DNA"/>
</dbReference>